<dbReference type="Proteomes" id="UP000548326">
    <property type="component" value="Unassembled WGS sequence"/>
</dbReference>
<proteinExistence type="predicted"/>
<accession>A0A841JCN7</accession>
<comment type="caution">
    <text evidence="2">The sequence shown here is derived from an EMBL/GenBank/DDBJ whole genome shotgun (WGS) entry which is preliminary data.</text>
</comment>
<reference evidence="2 3" key="1">
    <citation type="submission" date="2020-08" db="EMBL/GenBank/DDBJ databases">
        <title>Genomic Encyclopedia of Type Strains, Phase IV (KMG-V): Genome sequencing to study the core and pangenomes of soil and plant-associated prokaryotes.</title>
        <authorList>
            <person name="Whitman W."/>
        </authorList>
    </citation>
    <scope>NUCLEOTIDE SEQUENCE [LARGE SCALE GENOMIC DNA]</scope>
    <source>
        <strain evidence="2 3">MP601</strain>
    </source>
</reference>
<organism evidence="2 3">
    <name type="scientific">Mucilaginibacter lappiensis</name>
    <dbReference type="NCBI Taxonomy" id="354630"/>
    <lineage>
        <taxon>Bacteria</taxon>
        <taxon>Pseudomonadati</taxon>
        <taxon>Bacteroidota</taxon>
        <taxon>Sphingobacteriia</taxon>
        <taxon>Sphingobacteriales</taxon>
        <taxon>Sphingobacteriaceae</taxon>
        <taxon>Mucilaginibacter</taxon>
    </lineage>
</organism>
<evidence type="ECO:0000256" key="1">
    <source>
        <dbReference type="SAM" id="MobiDB-lite"/>
    </source>
</evidence>
<dbReference type="RefSeq" id="WP_183585387.1">
    <property type="nucleotide sequence ID" value="NZ_JACHCA010000001.1"/>
</dbReference>
<dbReference type="AlphaFoldDB" id="A0A841JCN7"/>
<protein>
    <submittedName>
        <fullName evidence="2">Uncharacterized protein</fullName>
    </submittedName>
</protein>
<feature type="compositionally biased region" description="Polar residues" evidence="1">
    <location>
        <begin position="40"/>
        <end position="50"/>
    </location>
</feature>
<name>A0A841JCN7_9SPHI</name>
<dbReference type="EMBL" id="JACHCA010000001">
    <property type="protein sequence ID" value="MBB6126368.1"/>
    <property type="molecule type" value="Genomic_DNA"/>
</dbReference>
<evidence type="ECO:0000313" key="2">
    <source>
        <dbReference type="EMBL" id="MBB6126368.1"/>
    </source>
</evidence>
<sequence length="50" mass="5378">MIKADIQSLIDTEIGILKERKVGETPTEPTENGADWLGNENGSTGQAMSM</sequence>
<gene>
    <name evidence="2" type="ORF">HDF22_000469</name>
</gene>
<feature type="region of interest" description="Disordered" evidence="1">
    <location>
        <begin position="20"/>
        <end position="50"/>
    </location>
</feature>
<evidence type="ECO:0000313" key="3">
    <source>
        <dbReference type="Proteomes" id="UP000548326"/>
    </source>
</evidence>